<evidence type="ECO:0000313" key="2">
    <source>
        <dbReference type="EMBL" id="KAI5331811.1"/>
    </source>
</evidence>
<organism evidence="2 3">
    <name type="scientific">Prunus dulcis</name>
    <name type="common">Almond</name>
    <name type="synonym">Amygdalus dulcis</name>
    <dbReference type="NCBI Taxonomy" id="3755"/>
    <lineage>
        <taxon>Eukaryota</taxon>
        <taxon>Viridiplantae</taxon>
        <taxon>Streptophyta</taxon>
        <taxon>Embryophyta</taxon>
        <taxon>Tracheophyta</taxon>
        <taxon>Spermatophyta</taxon>
        <taxon>Magnoliopsida</taxon>
        <taxon>eudicotyledons</taxon>
        <taxon>Gunneridae</taxon>
        <taxon>Pentapetalae</taxon>
        <taxon>rosids</taxon>
        <taxon>fabids</taxon>
        <taxon>Rosales</taxon>
        <taxon>Rosaceae</taxon>
        <taxon>Amygdaloideae</taxon>
        <taxon>Amygdaleae</taxon>
        <taxon>Prunus</taxon>
    </lineage>
</organism>
<dbReference type="Proteomes" id="UP001054821">
    <property type="component" value="Chromosome 4"/>
</dbReference>
<dbReference type="AlphaFoldDB" id="A0AAD4VVZ9"/>
<protein>
    <submittedName>
        <fullName evidence="2">Uncharacterized protein</fullName>
    </submittedName>
</protein>
<feature type="signal peptide" evidence="1">
    <location>
        <begin position="1"/>
        <end position="22"/>
    </location>
</feature>
<reference evidence="2 3" key="1">
    <citation type="journal article" date="2022" name="G3 (Bethesda)">
        <title>Whole-genome sequence and methylome profiling of the almond [Prunus dulcis (Mill.) D.A. Webb] cultivar 'Nonpareil'.</title>
        <authorList>
            <person name="D'Amico-Willman K.M."/>
            <person name="Ouma W.Z."/>
            <person name="Meulia T."/>
            <person name="Sideli G.M."/>
            <person name="Gradziel T.M."/>
            <person name="Fresnedo-Ramirez J."/>
        </authorList>
    </citation>
    <scope>NUCLEOTIDE SEQUENCE [LARGE SCALE GENOMIC DNA]</scope>
    <source>
        <strain evidence="2">Clone GOH B32 T37-40</strain>
    </source>
</reference>
<feature type="chain" id="PRO_5042138004" evidence="1">
    <location>
        <begin position="23"/>
        <end position="97"/>
    </location>
</feature>
<comment type="caution">
    <text evidence="2">The sequence shown here is derived from an EMBL/GenBank/DDBJ whole genome shotgun (WGS) entry which is preliminary data.</text>
</comment>
<evidence type="ECO:0000313" key="3">
    <source>
        <dbReference type="Proteomes" id="UP001054821"/>
    </source>
</evidence>
<evidence type="ECO:0000256" key="1">
    <source>
        <dbReference type="SAM" id="SignalP"/>
    </source>
</evidence>
<name>A0AAD4VVZ9_PRUDU</name>
<dbReference type="EMBL" id="JAJFAZ020000004">
    <property type="protein sequence ID" value="KAI5331811.1"/>
    <property type="molecule type" value="Genomic_DNA"/>
</dbReference>
<keyword evidence="1" id="KW-0732">Signal</keyword>
<keyword evidence="3" id="KW-1185">Reference proteome</keyword>
<accession>A0AAD4VVZ9</accession>
<proteinExistence type="predicted"/>
<sequence>MDASVFRAVVLMSMRVLAIAQADINPSYTNAVPNGNTLGQVDDVSDLSNINNVVPNERVLQSYNGAPMPNGAQNFRLNWTSAGENRTVARALLQSNR</sequence>
<gene>
    <name evidence="2" type="ORF">L3X38_021937</name>
</gene>